<comment type="caution">
    <text evidence="1">The sequence shown here is derived from an EMBL/GenBank/DDBJ whole genome shotgun (WGS) entry which is preliminary data.</text>
</comment>
<dbReference type="EMBL" id="JAUGZK010000007">
    <property type="protein sequence ID" value="MEE2024844.1"/>
    <property type="molecule type" value="Genomic_DNA"/>
</dbReference>
<organism evidence="1 2">
    <name type="scientific">Alkalimonas mucilaginosa</name>
    <dbReference type="NCBI Taxonomy" id="3057676"/>
    <lineage>
        <taxon>Bacteria</taxon>
        <taxon>Pseudomonadati</taxon>
        <taxon>Pseudomonadota</taxon>
        <taxon>Gammaproteobacteria</taxon>
        <taxon>Alkalimonas</taxon>
    </lineage>
</organism>
<keyword evidence="2" id="KW-1185">Reference proteome</keyword>
<evidence type="ECO:0000313" key="2">
    <source>
        <dbReference type="Proteomes" id="UP001339167"/>
    </source>
</evidence>
<dbReference type="RefSeq" id="WP_330088166.1">
    <property type="nucleotide sequence ID" value="NZ_JAUGZK010000007.1"/>
</dbReference>
<dbReference type="Pfam" id="PF07277">
    <property type="entry name" value="SapC"/>
    <property type="match status" value="1"/>
</dbReference>
<proteinExistence type="predicted"/>
<accession>A0ABU7JGM0</accession>
<dbReference type="Proteomes" id="UP001339167">
    <property type="component" value="Unassembled WGS sequence"/>
</dbReference>
<name>A0ABU7JGM0_9GAMM</name>
<dbReference type="InterPro" id="IPR010836">
    <property type="entry name" value="SapC"/>
</dbReference>
<gene>
    <name evidence="1" type="ORF">QWF21_11355</name>
</gene>
<reference evidence="1 2" key="1">
    <citation type="submission" date="2023-06" db="EMBL/GenBank/DDBJ databases">
        <title>Alkalimonas sp., MEB004 an alkaliphilic bacterium isolated from Lonar Lake, India.</title>
        <authorList>
            <person name="Joshi A."/>
            <person name="Thite S."/>
        </authorList>
    </citation>
    <scope>NUCLEOTIDE SEQUENCE [LARGE SCALE GENOMIC DNA]</scope>
    <source>
        <strain evidence="1 2">MEB004</strain>
    </source>
</reference>
<sequence>MSKHVLLNSVEHLDLKVITSRGAEFGDNVWFTPTFPQEFRSVQAHYPIFFHKDAATGQFFSVAVFGFTHQENLFLQDNNWQGYYLPLTVRRHPFLIGKQAVVEDGVEHIQHMIHLDLDSPRVNKEQGEALFLPLGGSSPYLDDVSAMLQTIHQGLQDNTAFIDLLLQHKLLESFTLDIQLDDGSKHQMMGFYTINEDSLAALPAEVLAQLHNQGYLEAIYMAIASQSNIRSLLRLKNQLNASTVA</sequence>
<evidence type="ECO:0000313" key="1">
    <source>
        <dbReference type="EMBL" id="MEE2024844.1"/>
    </source>
</evidence>
<protein>
    <submittedName>
        <fullName evidence="1">SapC family protein</fullName>
    </submittedName>
</protein>